<name>A0A427ALF5_ENSVE</name>
<reference evidence="1 2" key="1">
    <citation type="journal article" date="2014" name="Agronomy (Basel)">
        <title>A Draft Genome Sequence for Ensete ventricosum, the Drought-Tolerant Tree Against Hunger.</title>
        <authorList>
            <person name="Harrison J."/>
            <person name="Moore K.A."/>
            <person name="Paszkiewicz K."/>
            <person name="Jones T."/>
            <person name="Grant M."/>
            <person name="Ambacheew D."/>
            <person name="Muzemil S."/>
            <person name="Studholme D.J."/>
        </authorList>
    </citation>
    <scope>NUCLEOTIDE SEQUENCE [LARGE SCALE GENOMIC DNA]</scope>
</reference>
<proteinExistence type="predicted"/>
<dbReference type="AlphaFoldDB" id="A0A427ALF5"/>
<accession>A0A427ALF5</accession>
<comment type="caution">
    <text evidence="1">The sequence shown here is derived from an EMBL/GenBank/DDBJ whole genome shotgun (WGS) entry which is preliminary data.</text>
</comment>
<protein>
    <submittedName>
        <fullName evidence="1">Uncharacterized protein</fullName>
    </submittedName>
</protein>
<evidence type="ECO:0000313" key="1">
    <source>
        <dbReference type="EMBL" id="RRT76981.1"/>
    </source>
</evidence>
<dbReference type="EMBL" id="AMZH03002046">
    <property type="protein sequence ID" value="RRT76981.1"/>
    <property type="molecule type" value="Genomic_DNA"/>
</dbReference>
<evidence type="ECO:0000313" key="2">
    <source>
        <dbReference type="Proteomes" id="UP000287651"/>
    </source>
</evidence>
<gene>
    <name evidence="1" type="ORF">B296_00029358</name>
</gene>
<sequence length="92" mass="9933">MAEESTRLGPFRVHRFAHVARELVVRMWSVRCLGSFNLGSVALVSYPPSPSVRLGWSAAYLGDVVGALVRQSFVRSGWSTACLGGVVGTPVR</sequence>
<dbReference type="Proteomes" id="UP000287651">
    <property type="component" value="Unassembled WGS sequence"/>
</dbReference>
<organism evidence="1 2">
    <name type="scientific">Ensete ventricosum</name>
    <name type="common">Abyssinian banana</name>
    <name type="synonym">Musa ensete</name>
    <dbReference type="NCBI Taxonomy" id="4639"/>
    <lineage>
        <taxon>Eukaryota</taxon>
        <taxon>Viridiplantae</taxon>
        <taxon>Streptophyta</taxon>
        <taxon>Embryophyta</taxon>
        <taxon>Tracheophyta</taxon>
        <taxon>Spermatophyta</taxon>
        <taxon>Magnoliopsida</taxon>
        <taxon>Liliopsida</taxon>
        <taxon>Zingiberales</taxon>
        <taxon>Musaceae</taxon>
        <taxon>Ensete</taxon>
    </lineage>
</organism>